<evidence type="ECO:0000313" key="2">
    <source>
        <dbReference type="EMBL" id="KAK9834062.1"/>
    </source>
</evidence>
<proteinExistence type="predicted"/>
<evidence type="ECO:0000313" key="3">
    <source>
        <dbReference type="Proteomes" id="UP001445335"/>
    </source>
</evidence>
<accession>A0AAW1RLB6</accession>
<dbReference type="Proteomes" id="UP001445335">
    <property type="component" value="Unassembled WGS sequence"/>
</dbReference>
<keyword evidence="1" id="KW-1133">Transmembrane helix</keyword>
<dbReference type="PANTHER" id="PTHR37231:SF2">
    <property type="entry name" value="EXPRESSED PROTEIN"/>
    <property type="match status" value="1"/>
</dbReference>
<dbReference type="EMBL" id="JALJOU010000034">
    <property type="protein sequence ID" value="KAK9834062.1"/>
    <property type="molecule type" value="Genomic_DNA"/>
</dbReference>
<evidence type="ECO:0000256" key="1">
    <source>
        <dbReference type="SAM" id="Phobius"/>
    </source>
</evidence>
<protein>
    <submittedName>
        <fullName evidence="2">Uncharacterized protein</fullName>
    </submittedName>
</protein>
<gene>
    <name evidence="2" type="ORF">WJX81_006842</name>
</gene>
<keyword evidence="1" id="KW-0812">Transmembrane</keyword>
<sequence>MAQSISWQPKVHRPARVFKRAGTPCRRVPGRPAVCSATQDLTGLQKAAIPIGAASNVIMLISEYTLKTTGKGLPEGPGGIFGALEGVSYLVVLGIIGWSVSTKLKTGQGLPSGPGGALGAVEGLSYLSILGAVAVFGLTFLERGSLPGPLG</sequence>
<keyword evidence="1" id="KW-0472">Membrane</keyword>
<reference evidence="2 3" key="1">
    <citation type="journal article" date="2024" name="Nat. Commun.">
        <title>Phylogenomics reveals the evolutionary origins of lichenization in chlorophyte algae.</title>
        <authorList>
            <person name="Puginier C."/>
            <person name="Libourel C."/>
            <person name="Otte J."/>
            <person name="Skaloud P."/>
            <person name="Haon M."/>
            <person name="Grisel S."/>
            <person name="Petersen M."/>
            <person name="Berrin J.G."/>
            <person name="Delaux P.M."/>
            <person name="Dal Grande F."/>
            <person name="Keller J."/>
        </authorList>
    </citation>
    <scope>NUCLEOTIDE SEQUENCE [LARGE SCALE GENOMIC DNA]</scope>
    <source>
        <strain evidence="2 3">SAG 245.80</strain>
    </source>
</reference>
<dbReference type="AlphaFoldDB" id="A0AAW1RLB6"/>
<organism evidence="2 3">
    <name type="scientific">Elliptochloris bilobata</name>
    <dbReference type="NCBI Taxonomy" id="381761"/>
    <lineage>
        <taxon>Eukaryota</taxon>
        <taxon>Viridiplantae</taxon>
        <taxon>Chlorophyta</taxon>
        <taxon>core chlorophytes</taxon>
        <taxon>Trebouxiophyceae</taxon>
        <taxon>Trebouxiophyceae incertae sedis</taxon>
        <taxon>Elliptochloris clade</taxon>
        <taxon>Elliptochloris</taxon>
    </lineage>
</organism>
<keyword evidence="3" id="KW-1185">Reference proteome</keyword>
<comment type="caution">
    <text evidence="2">The sequence shown here is derived from an EMBL/GenBank/DDBJ whole genome shotgun (WGS) entry which is preliminary data.</text>
</comment>
<feature type="transmembrane region" description="Helical" evidence="1">
    <location>
        <begin position="78"/>
        <end position="100"/>
    </location>
</feature>
<name>A0AAW1RLB6_9CHLO</name>
<feature type="transmembrane region" description="Helical" evidence="1">
    <location>
        <begin position="120"/>
        <end position="141"/>
    </location>
</feature>
<dbReference type="PANTHER" id="PTHR37231">
    <property type="entry name" value="EXPRESSED PROTEIN"/>
    <property type="match status" value="1"/>
</dbReference>